<evidence type="ECO:0000256" key="5">
    <source>
        <dbReference type="PROSITE-ProRule" id="PRU00043"/>
    </source>
</evidence>
<dbReference type="PANTHER" id="PTHR24026">
    <property type="entry name" value="FAT ATYPICAL CADHERIN-RELATED"/>
    <property type="match status" value="1"/>
</dbReference>
<reference evidence="10 11" key="1">
    <citation type="journal article" date="2018" name="Nat. Ecol. Evol.">
        <title>Shark genomes provide insights into elasmobranch evolution and the origin of vertebrates.</title>
        <authorList>
            <person name="Hara Y"/>
            <person name="Yamaguchi K"/>
            <person name="Onimaru K"/>
            <person name="Kadota M"/>
            <person name="Koyanagi M"/>
            <person name="Keeley SD"/>
            <person name="Tatsumi K"/>
            <person name="Tanaka K"/>
            <person name="Motone F"/>
            <person name="Kageyama Y"/>
            <person name="Nozu R"/>
            <person name="Adachi N"/>
            <person name="Nishimura O"/>
            <person name="Nakagawa R"/>
            <person name="Tanegashima C"/>
            <person name="Kiyatake I"/>
            <person name="Matsumoto R"/>
            <person name="Murakumo K"/>
            <person name="Nishida K"/>
            <person name="Terakita A"/>
            <person name="Kuratani S"/>
            <person name="Sato K"/>
            <person name="Hyodo S Kuraku.S."/>
        </authorList>
    </citation>
    <scope>NUCLEOTIDE SEQUENCE [LARGE SCALE GENOMIC DNA]</scope>
</reference>
<dbReference type="STRING" id="137246.A0A401T621"/>
<evidence type="ECO:0000256" key="8">
    <source>
        <dbReference type="SAM" id="SignalP"/>
    </source>
</evidence>
<evidence type="ECO:0000256" key="1">
    <source>
        <dbReference type="ARBA" id="ARBA00004370"/>
    </source>
</evidence>
<feature type="compositionally biased region" description="Acidic residues" evidence="6">
    <location>
        <begin position="645"/>
        <end position="654"/>
    </location>
</feature>
<evidence type="ECO:0000256" key="4">
    <source>
        <dbReference type="ARBA" id="ARBA00023136"/>
    </source>
</evidence>
<dbReference type="GO" id="GO:0005886">
    <property type="term" value="C:plasma membrane"/>
    <property type="evidence" value="ECO:0007669"/>
    <property type="project" value="UniProtKB-SubCell"/>
</dbReference>
<feature type="region of interest" description="Disordered" evidence="6">
    <location>
        <begin position="560"/>
        <end position="677"/>
    </location>
</feature>
<dbReference type="PROSITE" id="PS50268">
    <property type="entry name" value="CADHERIN_2"/>
    <property type="match status" value="3"/>
</dbReference>
<comment type="subcellular location">
    <subcellularLocation>
        <location evidence="1">Membrane</location>
    </subcellularLocation>
</comment>
<proteinExistence type="predicted"/>
<dbReference type="OMA" id="PDYEANT"/>
<dbReference type="InterPro" id="IPR002126">
    <property type="entry name" value="Cadherin-like_dom"/>
</dbReference>
<dbReference type="Proteomes" id="UP000287033">
    <property type="component" value="Unassembled WGS sequence"/>
</dbReference>
<evidence type="ECO:0000256" key="3">
    <source>
        <dbReference type="ARBA" id="ARBA00022989"/>
    </source>
</evidence>
<keyword evidence="8" id="KW-0732">Signal</keyword>
<dbReference type="EMBL" id="BEZZ01001107">
    <property type="protein sequence ID" value="GCC38070.1"/>
    <property type="molecule type" value="Genomic_DNA"/>
</dbReference>
<dbReference type="GO" id="GO:0005509">
    <property type="term" value="F:calcium ion binding"/>
    <property type="evidence" value="ECO:0007669"/>
    <property type="project" value="UniProtKB-UniRule"/>
</dbReference>
<evidence type="ECO:0000256" key="7">
    <source>
        <dbReference type="SAM" id="Phobius"/>
    </source>
</evidence>
<evidence type="ECO:0000259" key="9">
    <source>
        <dbReference type="PROSITE" id="PS50268"/>
    </source>
</evidence>
<dbReference type="OrthoDB" id="8958491at2759"/>
<dbReference type="AlphaFoldDB" id="A0A401T621"/>
<dbReference type="Gene3D" id="2.60.40.60">
    <property type="entry name" value="Cadherins"/>
    <property type="match status" value="3"/>
</dbReference>
<dbReference type="CDD" id="cd11304">
    <property type="entry name" value="Cadherin_repeat"/>
    <property type="match status" value="3"/>
</dbReference>
<keyword evidence="2 7" id="KW-0812">Transmembrane</keyword>
<protein>
    <recommendedName>
        <fullName evidence="9">Cadherin domain-containing protein</fullName>
    </recommendedName>
</protein>
<organism evidence="10 11">
    <name type="scientific">Chiloscyllium punctatum</name>
    <name type="common">Brownbanded bambooshark</name>
    <name type="synonym">Hemiscyllium punctatum</name>
    <dbReference type="NCBI Taxonomy" id="137246"/>
    <lineage>
        <taxon>Eukaryota</taxon>
        <taxon>Metazoa</taxon>
        <taxon>Chordata</taxon>
        <taxon>Craniata</taxon>
        <taxon>Vertebrata</taxon>
        <taxon>Chondrichthyes</taxon>
        <taxon>Elasmobranchii</taxon>
        <taxon>Galeomorphii</taxon>
        <taxon>Galeoidea</taxon>
        <taxon>Orectolobiformes</taxon>
        <taxon>Hemiscylliidae</taxon>
        <taxon>Chiloscyllium</taxon>
    </lineage>
</organism>
<feature type="compositionally biased region" description="Basic and acidic residues" evidence="6">
    <location>
        <begin position="589"/>
        <end position="644"/>
    </location>
</feature>
<feature type="domain" description="Cadherin" evidence="9">
    <location>
        <begin position="339"/>
        <end position="459"/>
    </location>
</feature>
<evidence type="ECO:0000313" key="10">
    <source>
        <dbReference type="EMBL" id="GCC38070.1"/>
    </source>
</evidence>
<evidence type="ECO:0000256" key="6">
    <source>
        <dbReference type="SAM" id="MobiDB-lite"/>
    </source>
</evidence>
<feature type="domain" description="Cadherin" evidence="9">
    <location>
        <begin position="241"/>
        <end position="338"/>
    </location>
</feature>
<keyword evidence="3 7" id="KW-1133">Transmembrane helix</keyword>
<gene>
    <name evidence="10" type="ORF">chiPu_0016581</name>
</gene>
<dbReference type="Pfam" id="PF00028">
    <property type="entry name" value="Cadherin"/>
    <property type="match status" value="2"/>
</dbReference>
<keyword evidence="5" id="KW-0106">Calcium</keyword>
<feature type="chain" id="PRO_5019017819" description="Cadherin domain-containing protein" evidence="8">
    <location>
        <begin position="30"/>
        <end position="677"/>
    </location>
</feature>
<dbReference type="GO" id="GO:0007156">
    <property type="term" value="P:homophilic cell adhesion via plasma membrane adhesion molecules"/>
    <property type="evidence" value="ECO:0007669"/>
    <property type="project" value="InterPro"/>
</dbReference>
<comment type="caution">
    <text evidence="10">The sequence shown here is derived from an EMBL/GenBank/DDBJ whole genome shotgun (WGS) entry which is preliminary data.</text>
</comment>
<feature type="domain" description="Cadherin" evidence="9">
    <location>
        <begin position="115"/>
        <end position="218"/>
    </location>
</feature>
<sequence length="677" mass="75539">MDSSRMFCGPCTLLFVLFVVFQINATAVANKHCSFDNACCVSENPMRVDENNEAGAVINSITINTPPIAIADPSEVPDVAINGSKLVLTKTIDYEEPLPLIIEIHNVNDNPPKFPQKVLNYNISELFPVNTVWVKETASDPDEEQVYYSLDPNTNGTKYFKLQSDTSPEIILQKPLDYETTKSLQLILHAMETPAGPPNDTLTININVLDEDNKPPEFEPCSEVYAFTASICLNAVYMGNITLGETETGPLQLEPQQIQAVDGDKEIKAVIHYSLVNDHEKSFKIDQNTGEITMIKPVTSQNPVVLTVMAYQENDHYKYSMTTVTLNVLKENKCPPQFTKAIYNGNIQENLEPGSIVFEQSSSSKPLTIRAEDCDFPDVSEKRSSGFKTNPSIKYKITPSDDFTINRDGFIFTKTKLIASRLYDLLITATDDEHGQTATTTVKVQVTSNDGSPAVNPRLKYEAKHMAALGVPLAILLIICFIIIGILLHKIHRGKIEWEKLQDGSVNKFSRGSITSHSDKLQFENEGYLEEAKSEGTKKSSWPRWKTPPIFESAGLATILDPPMENSNPTGSSEIQSATMSQSYSTDQENDKVQHSSEEIENDTEVKSILTKERKSDEGYKAVWFKEDIEPEANEEHVIERHDDGEEGEESDLDPDNRNKGGLMLKLKSDDEYSITL</sequence>
<dbReference type="PANTHER" id="PTHR24026:SF126">
    <property type="entry name" value="PROTOCADHERIN FAT 4"/>
    <property type="match status" value="1"/>
</dbReference>
<name>A0A401T621_CHIPU</name>
<keyword evidence="4 7" id="KW-0472">Membrane</keyword>
<accession>A0A401T621</accession>
<dbReference type="InterPro" id="IPR015919">
    <property type="entry name" value="Cadherin-like_sf"/>
</dbReference>
<feature type="transmembrane region" description="Helical" evidence="7">
    <location>
        <begin position="466"/>
        <end position="488"/>
    </location>
</feature>
<dbReference type="PRINTS" id="PR00205">
    <property type="entry name" value="CADHERIN"/>
</dbReference>
<evidence type="ECO:0000256" key="2">
    <source>
        <dbReference type="ARBA" id="ARBA00022692"/>
    </source>
</evidence>
<dbReference type="SMART" id="SM00112">
    <property type="entry name" value="CA"/>
    <property type="match status" value="3"/>
</dbReference>
<feature type="signal peptide" evidence="8">
    <location>
        <begin position="1"/>
        <end position="29"/>
    </location>
</feature>
<dbReference type="SUPFAM" id="SSF49313">
    <property type="entry name" value="Cadherin-like"/>
    <property type="match status" value="3"/>
</dbReference>
<evidence type="ECO:0000313" key="11">
    <source>
        <dbReference type="Proteomes" id="UP000287033"/>
    </source>
</evidence>
<feature type="compositionally biased region" description="Polar residues" evidence="6">
    <location>
        <begin position="565"/>
        <end position="587"/>
    </location>
</feature>
<keyword evidence="11" id="KW-1185">Reference proteome</keyword>